<dbReference type="GO" id="GO:0004029">
    <property type="term" value="F:aldehyde dehydrogenase (NAD+) activity"/>
    <property type="evidence" value="ECO:0007669"/>
    <property type="project" value="TreeGrafter"/>
</dbReference>
<keyword evidence="3" id="KW-1185">Reference proteome</keyword>
<dbReference type="Proteomes" id="UP000738349">
    <property type="component" value="Unassembled WGS sequence"/>
</dbReference>
<proteinExistence type="predicted"/>
<dbReference type="Pfam" id="PF05368">
    <property type="entry name" value="NmrA"/>
    <property type="match status" value="1"/>
</dbReference>
<feature type="domain" description="NmrA-like" evidence="1">
    <location>
        <begin position="3"/>
        <end position="78"/>
    </location>
</feature>
<name>A0A9P9JBG4_9HYPO</name>
<accession>A0A9P9JBG4</accession>
<dbReference type="GO" id="GO:0005737">
    <property type="term" value="C:cytoplasm"/>
    <property type="evidence" value="ECO:0007669"/>
    <property type="project" value="TreeGrafter"/>
</dbReference>
<gene>
    <name evidence="2" type="ORF">EDB81DRAFT_930899</name>
</gene>
<dbReference type="Gene3D" id="3.40.50.720">
    <property type="entry name" value="NAD(P)-binding Rossmann-like Domain"/>
    <property type="match status" value="1"/>
</dbReference>
<dbReference type="PANTHER" id="PTHR48079:SF8">
    <property type="entry name" value="NAD(P)-BINDING DOMAIN-CONTAINING PROTEIN"/>
    <property type="match status" value="1"/>
</dbReference>
<comment type="caution">
    <text evidence="2">The sequence shown here is derived from an EMBL/GenBank/DDBJ whole genome shotgun (WGS) entry which is preliminary data.</text>
</comment>
<dbReference type="SUPFAM" id="SSF51735">
    <property type="entry name" value="NAD(P)-binding Rossmann-fold domains"/>
    <property type="match status" value="1"/>
</dbReference>
<dbReference type="OrthoDB" id="2130169at2759"/>
<sequence>MAKIFITGASGYIGGDVLHLLATSHPQYRVRALIRDAAKGEAVKMSFSHVQVVKGGLDDVDLIAQEAKDADVVLHLASTGHLMSVQTIHQALSSRAKGEKPPYWIQISGGSVLAAPELAIKSRVFGSGSDTIYDDLLGLETIRSLIKQHPNRAVDNYLFSVAANTPRVKTALVAPPIIYGQGRGSGNRRSIQIPELTKVTLQRQKGLQISSGLSRWGNIHVQDLSQLLLQLVEKAVEGVEDTKIWGSNGFYLTGVGELSFGEISRRIASAAYDLKLIPNKEVDQVSGEEADKLLPHGSVLYGTNARGRANRAEAVLGWKPQKENLEHEIPRLVAQEAHSLGLLQGPWRYTLVAICWTTVSHWVNHP</sequence>
<evidence type="ECO:0000313" key="2">
    <source>
        <dbReference type="EMBL" id="KAH7152594.1"/>
    </source>
</evidence>
<organism evidence="2 3">
    <name type="scientific">Dactylonectria macrodidyma</name>
    <dbReference type="NCBI Taxonomy" id="307937"/>
    <lineage>
        <taxon>Eukaryota</taxon>
        <taxon>Fungi</taxon>
        <taxon>Dikarya</taxon>
        <taxon>Ascomycota</taxon>
        <taxon>Pezizomycotina</taxon>
        <taxon>Sordariomycetes</taxon>
        <taxon>Hypocreomycetidae</taxon>
        <taxon>Hypocreales</taxon>
        <taxon>Nectriaceae</taxon>
        <taxon>Dactylonectria</taxon>
    </lineage>
</organism>
<dbReference type="EMBL" id="JAGMUV010000006">
    <property type="protein sequence ID" value="KAH7152594.1"/>
    <property type="molecule type" value="Genomic_DNA"/>
</dbReference>
<dbReference type="AlphaFoldDB" id="A0A9P9JBG4"/>
<reference evidence="2" key="1">
    <citation type="journal article" date="2021" name="Nat. Commun.">
        <title>Genetic determinants of endophytism in the Arabidopsis root mycobiome.</title>
        <authorList>
            <person name="Mesny F."/>
            <person name="Miyauchi S."/>
            <person name="Thiergart T."/>
            <person name="Pickel B."/>
            <person name="Atanasova L."/>
            <person name="Karlsson M."/>
            <person name="Huettel B."/>
            <person name="Barry K.W."/>
            <person name="Haridas S."/>
            <person name="Chen C."/>
            <person name="Bauer D."/>
            <person name="Andreopoulos W."/>
            <person name="Pangilinan J."/>
            <person name="LaButti K."/>
            <person name="Riley R."/>
            <person name="Lipzen A."/>
            <person name="Clum A."/>
            <person name="Drula E."/>
            <person name="Henrissat B."/>
            <person name="Kohler A."/>
            <person name="Grigoriev I.V."/>
            <person name="Martin F.M."/>
            <person name="Hacquard S."/>
        </authorList>
    </citation>
    <scope>NUCLEOTIDE SEQUENCE</scope>
    <source>
        <strain evidence="2">MPI-CAGE-AT-0147</strain>
    </source>
</reference>
<evidence type="ECO:0000313" key="3">
    <source>
        <dbReference type="Proteomes" id="UP000738349"/>
    </source>
</evidence>
<dbReference type="PANTHER" id="PTHR48079">
    <property type="entry name" value="PROTEIN YEEZ"/>
    <property type="match status" value="1"/>
</dbReference>
<dbReference type="InterPro" id="IPR036291">
    <property type="entry name" value="NAD(P)-bd_dom_sf"/>
</dbReference>
<dbReference type="InterPro" id="IPR051783">
    <property type="entry name" value="NAD(P)-dependent_oxidoreduct"/>
</dbReference>
<evidence type="ECO:0000259" key="1">
    <source>
        <dbReference type="Pfam" id="PF05368"/>
    </source>
</evidence>
<dbReference type="InterPro" id="IPR008030">
    <property type="entry name" value="NmrA-like"/>
</dbReference>
<protein>
    <recommendedName>
        <fullName evidence="1">NmrA-like domain-containing protein</fullName>
    </recommendedName>
</protein>